<evidence type="ECO:0000256" key="5">
    <source>
        <dbReference type="RuleBase" id="RU000499"/>
    </source>
</evidence>
<dbReference type="InterPro" id="IPR000889">
    <property type="entry name" value="Glutathione_peroxidase"/>
</dbReference>
<reference evidence="6 7" key="1">
    <citation type="submission" date="2018-05" db="EMBL/GenBank/DDBJ databases">
        <title>Genomic Encyclopedia of Archaeal and Bacterial Type Strains, Phase II (KMG-II): from individual species to whole genera.</title>
        <authorList>
            <person name="Goeker M."/>
        </authorList>
    </citation>
    <scope>NUCLEOTIDE SEQUENCE [LARGE SCALE GENOMIC DNA]</scope>
    <source>
        <strain evidence="6 7">DSM 22637</strain>
    </source>
</reference>
<dbReference type="PIRSF" id="PIRSF000303">
    <property type="entry name" value="Glutathion_perox"/>
    <property type="match status" value="1"/>
</dbReference>
<name>A0A316DNW5_9FLAO</name>
<keyword evidence="2 5" id="KW-0575">Peroxidase</keyword>
<feature type="active site" evidence="4">
    <location>
        <position position="65"/>
    </location>
</feature>
<keyword evidence="7" id="KW-1185">Reference proteome</keyword>
<evidence type="ECO:0000256" key="1">
    <source>
        <dbReference type="ARBA" id="ARBA00006926"/>
    </source>
</evidence>
<sequence length="186" mass="21178">MIKILYVLIPLGIIFYFINRNKPAKLMQETASIYNISINSLTGEPIDLSQFKGKKILIVNTASECGFTGQYEGLQELYDTYKDKLVVIGVPCNQFGGQEPGSAKEIESFCQVNYGVTFLMTEKVDVKGDNQHELYTWLTNKELNGVSSSTVKWNFQKYLLDEEGHFVDYYYSITKPLSSKITDHLK</sequence>
<dbReference type="Gene3D" id="3.40.30.10">
    <property type="entry name" value="Glutaredoxin"/>
    <property type="match status" value="1"/>
</dbReference>
<dbReference type="PROSITE" id="PS00460">
    <property type="entry name" value="GLUTATHIONE_PEROXID_1"/>
    <property type="match status" value="1"/>
</dbReference>
<evidence type="ECO:0000256" key="3">
    <source>
        <dbReference type="ARBA" id="ARBA00023002"/>
    </source>
</evidence>
<dbReference type="PANTHER" id="PTHR11592">
    <property type="entry name" value="GLUTATHIONE PEROXIDASE"/>
    <property type="match status" value="1"/>
</dbReference>
<evidence type="ECO:0000313" key="6">
    <source>
        <dbReference type="EMBL" id="PWK19897.1"/>
    </source>
</evidence>
<accession>A0A316DNW5</accession>
<dbReference type="PROSITE" id="PS51355">
    <property type="entry name" value="GLUTATHIONE_PEROXID_3"/>
    <property type="match status" value="1"/>
</dbReference>
<dbReference type="OrthoDB" id="9789406at2"/>
<dbReference type="InterPro" id="IPR029759">
    <property type="entry name" value="GPX_AS"/>
</dbReference>
<gene>
    <name evidence="6" type="ORF">LX78_01247</name>
</gene>
<dbReference type="GO" id="GO:0004601">
    <property type="term" value="F:peroxidase activity"/>
    <property type="evidence" value="ECO:0007669"/>
    <property type="project" value="UniProtKB-KW"/>
</dbReference>
<proteinExistence type="inferred from homology"/>
<dbReference type="CDD" id="cd00340">
    <property type="entry name" value="GSH_Peroxidase"/>
    <property type="match status" value="1"/>
</dbReference>
<evidence type="ECO:0000256" key="2">
    <source>
        <dbReference type="ARBA" id="ARBA00022559"/>
    </source>
</evidence>
<comment type="caution">
    <text evidence="6">The sequence shown here is derived from an EMBL/GenBank/DDBJ whole genome shotgun (WGS) entry which is preliminary data.</text>
</comment>
<dbReference type="SUPFAM" id="SSF52833">
    <property type="entry name" value="Thioredoxin-like"/>
    <property type="match status" value="1"/>
</dbReference>
<evidence type="ECO:0000256" key="4">
    <source>
        <dbReference type="PIRSR" id="PIRSR000303-1"/>
    </source>
</evidence>
<dbReference type="FunFam" id="3.40.30.10:FF:000010">
    <property type="entry name" value="Glutathione peroxidase"/>
    <property type="match status" value="1"/>
</dbReference>
<dbReference type="Proteomes" id="UP000245430">
    <property type="component" value="Unassembled WGS sequence"/>
</dbReference>
<dbReference type="Pfam" id="PF00255">
    <property type="entry name" value="GSHPx"/>
    <property type="match status" value="1"/>
</dbReference>
<dbReference type="AlphaFoldDB" id="A0A316DNW5"/>
<protein>
    <recommendedName>
        <fullName evidence="5">Glutathione peroxidase</fullName>
    </recommendedName>
</protein>
<dbReference type="PANTHER" id="PTHR11592:SF134">
    <property type="entry name" value="PHOSPHOLIPID HYDROPEROXIDE GLUTATHIONE PEROXIDASE"/>
    <property type="match status" value="1"/>
</dbReference>
<dbReference type="InterPro" id="IPR036249">
    <property type="entry name" value="Thioredoxin-like_sf"/>
</dbReference>
<organism evidence="6 7">
    <name type="scientific">Xanthomarina spongicola</name>
    <dbReference type="NCBI Taxonomy" id="570520"/>
    <lineage>
        <taxon>Bacteria</taxon>
        <taxon>Pseudomonadati</taxon>
        <taxon>Bacteroidota</taxon>
        <taxon>Flavobacteriia</taxon>
        <taxon>Flavobacteriales</taxon>
        <taxon>Flavobacteriaceae</taxon>
        <taxon>Xanthomarina</taxon>
    </lineage>
</organism>
<dbReference type="GO" id="GO:0006979">
    <property type="term" value="P:response to oxidative stress"/>
    <property type="evidence" value="ECO:0007669"/>
    <property type="project" value="InterPro"/>
</dbReference>
<comment type="similarity">
    <text evidence="1 5">Belongs to the glutathione peroxidase family.</text>
</comment>
<keyword evidence="3 5" id="KW-0560">Oxidoreductase</keyword>
<dbReference type="PRINTS" id="PR01011">
    <property type="entry name" value="GLUTPROXDASE"/>
</dbReference>
<evidence type="ECO:0000313" key="7">
    <source>
        <dbReference type="Proteomes" id="UP000245430"/>
    </source>
</evidence>
<dbReference type="EMBL" id="QGGP01000002">
    <property type="protein sequence ID" value="PWK19897.1"/>
    <property type="molecule type" value="Genomic_DNA"/>
</dbReference>